<dbReference type="CDD" id="cd00006">
    <property type="entry name" value="PTS_IIA_man"/>
    <property type="match status" value="1"/>
</dbReference>
<dbReference type="PANTHER" id="PTHR33799:SF1">
    <property type="entry name" value="PTS SYSTEM MANNOSE-SPECIFIC EIIAB COMPONENT-RELATED"/>
    <property type="match status" value="1"/>
</dbReference>
<dbReference type="InterPro" id="IPR004701">
    <property type="entry name" value="PTS_EIIA_man-typ"/>
</dbReference>
<gene>
    <name evidence="9" type="ORF">METZ01_LOCUS318467</name>
</gene>
<keyword evidence="2" id="KW-0813">Transport</keyword>
<evidence type="ECO:0000256" key="7">
    <source>
        <dbReference type="ARBA" id="ARBA00022777"/>
    </source>
</evidence>
<dbReference type="GO" id="GO:0016301">
    <property type="term" value="F:kinase activity"/>
    <property type="evidence" value="ECO:0007669"/>
    <property type="project" value="UniProtKB-KW"/>
</dbReference>
<dbReference type="PANTHER" id="PTHR33799">
    <property type="entry name" value="PTS PERMEASE-RELATED-RELATED"/>
    <property type="match status" value="1"/>
</dbReference>
<organism evidence="9">
    <name type="scientific">marine metagenome</name>
    <dbReference type="NCBI Taxonomy" id="408172"/>
    <lineage>
        <taxon>unclassified sequences</taxon>
        <taxon>metagenomes</taxon>
        <taxon>ecological metagenomes</taxon>
    </lineage>
</organism>
<dbReference type="SUPFAM" id="SSF53062">
    <property type="entry name" value="PTS system fructose IIA component-like"/>
    <property type="match status" value="1"/>
</dbReference>
<dbReference type="AlphaFoldDB" id="A0A382NWT6"/>
<dbReference type="Pfam" id="PF03610">
    <property type="entry name" value="EIIA-man"/>
    <property type="match status" value="1"/>
</dbReference>
<dbReference type="PROSITE" id="PS51096">
    <property type="entry name" value="PTS_EIIA_TYPE_4"/>
    <property type="match status" value="1"/>
</dbReference>
<dbReference type="GO" id="GO:0016020">
    <property type="term" value="C:membrane"/>
    <property type="evidence" value="ECO:0007669"/>
    <property type="project" value="InterPro"/>
</dbReference>
<dbReference type="InterPro" id="IPR036662">
    <property type="entry name" value="PTS_EIIA_man-typ_sf"/>
</dbReference>
<dbReference type="InterPro" id="IPR033887">
    <property type="entry name" value="PTS_IIA_man"/>
</dbReference>
<dbReference type="GO" id="GO:0005737">
    <property type="term" value="C:cytoplasm"/>
    <property type="evidence" value="ECO:0007669"/>
    <property type="project" value="UniProtKB-SubCell"/>
</dbReference>
<sequence length="135" mass="14462">MSVGILIISHNNIGESLINTANVMIKENPLTTKIISAVLESTSDELYENAILLINELDQGDGVLILTDLFGSTPSNIAHRLLEKENVGIVSGINLSMLIRIFNYPHLNLKEITKKAYSGGIDGIKINGASSGNTG</sequence>
<dbReference type="InterPro" id="IPR051471">
    <property type="entry name" value="Bacterial_PTS_sugar_comp"/>
</dbReference>
<dbReference type="Gene3D" id="3.40.50.510">
    <property type="entry name" value="Phosphotransferase system, mannose-type IIA component"/>
    <property type="match status" value="1"/>
</dbReference>
<reference evidence="9" key="1">
    <citation type="submission" date="2018-05" db="EMBL/GenBank/DDBJ databases">
        <authorList>
            <person name="Lanie J.A."/>
            <person name="Ng W.-L."/>
            <person name="Kazmierczak K.M."/>
            <person name="Andrzejewski T.M."/>
            <person name="Davidsen T.M."/>
            <person name="Wayne K.J."/>
            <person name="Tettelin H."/>
            <person name="Glass J.I."/>
            <person name="Rusch D."/>
            <person name="Podicherti R."/>
            <person name="Tsui H.-C.T."/>
            <person name="Winkler M.E."/>
        </authorList>
    </citation>
    <scope>NUCLEOTIDE SEQUENCE</scope>
</reference>
<evidence type="ECO:0000313" key="9">
    <source>
        <dbReference type="EMBL" id="SVC65613.1"/>
    </source>
</evidence>
<dbReference type="GO" id="GO:0009401">
    <property type="term" value="P:phosphoenolpyruvate-dependent sugar phosphotransferase system"/>
    <property type="evidence" value="ECO:0007669"/>
    <property type="project" value="UniProtKB-KW"/>
</dbReference>
<accession>A0A382NWT6</accession>
<keyword evidence="7" id="KW-0418">Kinase</keyword>
<keyword evidence="3" id="KW-0963">Cytoplasm</keyword>
<keyword evidence="6" id="KW-0598">Phosphotransferase system</keyword>
<dbReference type="EMBL" id="UINC01103324">
    <property type="protein sequence ID" value="SVC65613.1"/>
    <property type="molecule type" value="Genomic_DNA"/>
</dbReference>
<evidence type="ECO:0000259" key="8">
    <source>
        <dbReference type="PROSITE" id="PS51096"/>
    </source>
</evidence>
<evidence type="ECO:0000256" key="3">
    <source>
        <dbReference type="ARBA" id="ARBA00022490"/>
    </source>
</evidence>
<keyword evidence="5" id="KW-0808">Transferase</keyword>
<protein>
    <recommendedName>
        <fullName evidence="8">PTS EIIA type-4 domain-containing protein</fullName>
    </recommendedName>
</protein>
<comment type="subcellular location">
    <subcellularLocation>
        <location evidence="1">Cytoplasm</location>
    </subcellularLocation>
</comment>
<evidence type="ECO:0000256" key="1">
    <source>
        <dbReference type="ARBA" id="ARBA00004496"/>
    </source>
</evidence>
<feature type="domain" description="PTS EIIA type-4" evidence="8">
    <location>
        <begin position="2"/>
        <end position="124"/>
    </location>
</feature>
<evidence type="ECO:0000256" key="4">
    <source>
        <dbReference type="ARBA" id="ARBA00022597"/>
    </source>
</evidence>
<evidence type="ECO:0000256" key="6">
    <source>
        <dbReference type="ARBA" id="ARBA00022683"/>
    </source>
</evidence>
<evidence type="ECO:0000256" key="5">
    <source>
        <dbReference type="ARBA" id="ARBA00022679"/>
    </source>
</evidence>
<keyword evidence="4" id="KW-0762">Sugar transport</keyword>
<proteinExistence type="predicted"/>
<evidence type="ECO:0000256" key="2">
    <source>
        <dbReference type="ARBA" id="ARBA00022448"/>
    </source>
</evidence>
<name>A0A382NWT6_9ZZZZ</name>